<dbReference type="Proteomes" id="UP000885680">
    <property type="component" value="Unassembled WGS sequence"/>
</dbReference>
<proteinExistence type="predicted"/>
<organism evidence="1 2">
    <name type="scientific">Aurantimonas coralicida</name>
    <dbReference type="NCBI Taxonomy" id="182270"/>
    <lineage>
        <taxon>Bacteria</taxon>
        <taxon>Pseudomonadati</taxon>
        <taxon>Pseudomonadota</taxon>
        <taxon>Alphaproteobacteria</taxon>
        <taxon>Hyphomicrobiales</taxon>
        <taxon>Aurantimonadaceae</taxon>
        <taxon>Aurantimonas</taxon>
    </lineage>
</organism>
<dbReference type="AlphaFoldDB" id="A0A9C9NI93"/>
<gene>
    <name evidence="1" type="ORF">ENH89_16320</name>
</gene>
<protein>
    <submittedName>
        <fullName evidence="1">Uncharacterized protein</fullName>
    </submittedName>
</protein>
<evidence type="ECO:0000313" key="1">
    <source>
        <dbReference type="EMBL" id="HEU01859.1"/>
    </source>
</evidence>
<dbReference type="EMBL" id="DRGN01000237">
    <property type="protein sequence ID" value="HEU01859.1"/>
    <property type="molecule type" value="Genomic_DNA"/>
</dbReference>
<comment type="caution">
    <text evidence="1">The sequence shown here is derived from an EMBL/GenBank/DDBJ whole genome shotgun (WGS) entry which is preliminary data.</text>
</comment>
<reference evidence="1" key="1">
    <citation type="journal article" date="2020" name="mSystems">
        <title>Genome- and Community-Level Interaction Insights into Carbon Utilization and Element Cycling Functions of Hydrothermarchaeota in Hydrothermal Sediment.</title>
        <authorList>
            <person name="Zhou Z."/>
            <person name="Liu Y."/>
            <person name="Xu W."/>
            <person name="Pan J."/>
            <person name="Luo Z.H."/>
            <person name="Li M."/>
        </authorList>
    </citation>
    <scope>NUCLEOTIDE SEQUENCE</scope>
    <source>
        <strain evidence="1">HyVt-347</strain>
    </source>
</reference>
<name>A0A9C9NI93_9HYPH</name>
<evidence type="ECO:0000313" key="2">
    <source>
        <dbReference type="Proteomes" id="UP000885680"/>
    </source>
</evidence>
<sequence length="153" mass="16144">MAKIADGLKGIDLCGPGCTWVGSRTDTQATWDECTDGSWLLGLCYALAVDAALIVSAARACAALALPTLTEPRASRTQLGIDKIDSWTGRLTSSRVKQAIAVALGAARLGLFPPKIDADLLERYADTIRATIPWSAVAARFAEDRQGNLTPVA</sequence>
<accession>A0A9C9NI93</accession>